<dbReference type="SUPFAM" id="SSF54843">
    <property type="entry name" value="Ribosomal protein L22"/>
    <property type="match status" value="1"/>
</dbReference>
<dbReference type="EMBL" id="LCDO01000006">
    <property type="protein sequence ID" value="KKS56799.1"/>
    <property type="molecule type" value="Genomic_DNA"/>
</dbReference>
<name>A0A0G1A767_9BACT</name>
<comment type="caution">
    <text evidence="11">The sequence shown here is derived from an EMBL/GenBank/DDBJ whole genome shotgun (WGS) entry which is preliminary data.</text>
</comment>
<evidence type="ECO:0000256" key="4">
    <source>
        <dbReference type="ARBA" id="ARBA00022980"/>
    </source>
</evidence>
<dbReference type="InterPro" id="IPR036394">
    <property type="entry name" value="Ribosomal_uL22_sf"/>
</dbReference>
<evidence type="ECO:0000256" key="8">
    <source>
        <dbReference type="RuleBase" id="RU004005"/>
    </source>
</evidence>
<dbReference type="Gene3D" id="3.90.470.10">
    <property type="entry name" value="Ribosomal protein L22/L17"/>
    <property type="match status" value="1"/>
</dbReference>
<keyword evidence="4 7" id="KW-0689">Ribosomal protein</keyword>
<organism evidence="11 12">
    <name type="scientific">Candidatus Magasanikbacteria bacterium GW2011_GWA2_42_32</name>
    <dbReference type="NCBI Taxonomy" id="1619039"/>
    <lineage>
        <taxon>Bacteria</taxon>
        <taxon>Candidatus Magasanikiibacteriota</taxon>
    </lineage>
</organism>
<evidence type="ECO:0000313" key="11">
    <source>
        <dbReference type="EMBL" id="KKS56799.1"/>
    </source>
</evidence>
<dbReference type="Pfam" id="PF00237">
    <property type="entry name" value="Ribosomal_L22"/>
    <property type="match status" value="1"/>
</dbReference>
<comment type="similarity">
    <text evidence="1 7 8">Belongs to the universal ribosomal protein uL22 family.</text>
</comment>
<dbReference type="InterPro" id="IPR018260">
    <property type="entry name" value="Ribosomal_uL22_CS"/>
</dbReference>
<dbReference type="GO" id="GO:0003735">
    <property type="term" value="F:structural constituent of ribosome"/>
    <property type="evidence" value="ECO:0007669"/>
    <property type="project" value="InterPro"/>
</dbReference>
<evidence type="ECO:0000256" key="7">
    <source>
        <dbReference type="HAMAP-Rule" id="MF_01331"/>
    </source>
</evidence>
<evidence type="ECO:0000256" key="1">
    <source>
        <dbReference type="ARBA" id="ARBA00009451"/>
    </source>
</evidence>
<dbReference type="GO" id="GO:0006412">
    <property type="term" value="P:translation"/>
    <property type="evidence" value="ECO:0007669"/>
    <property type="project" value="UniProtKB-UniRule"/>
</dbReference>
<dbReference type="PANTHER" id="PTHR13501">
    <property type="entry name" value="CHLOROPLAST 50S RIBOSOMAL PROTEIN L22-RELATED"/>
    <property type="match status" value="1"/>
</dbReference>
<dbReference type="AlphaFoldDB" id="A0A0G1A767"/>
<dbReference type="HAMAP" id="MF_01331_B">
    <property type="entry name" value="Ribosomal_uL22_B"/>
    <property type="match status" value="1"/>
</dbReference>
<evidence type="ECO:0000256" key="3">
    <source>
        <dbReference type="ARBA" id="ARBA00022884"/>
    </source>
</evidence>
<keyword evidence="5 7" id="KW-0687">Ribonucleoprotein</keyword>
<dbReference type="PROSITE" id="PS00464">
    <property type="entry name" value="RIBOSOMAL_L22"/>
    <property type="match status" value="1"/>
</dbReference>
<protein>
    <recommendedName>
        <fullName evidence="6 7">Large ribosomal subunit protein uL22</fullName>
    </recommendedName>
</protein>
<reference evidence="11 12" key="1">
    <citation type="journal article" date="2015" name="Nature">
        <title>rRNA introns, odd ribosomes, and small enigmatic genomes across a large radiation of phyla.</title>
        <authorList>
            <person name="Brown C.T."/>
            <person name="Hug L.A."/>
            <person name="Thomas B.C."/>
            <person name="Sharon I."/>
            <person name="Castelle C.J."/>
            <person name="Singh A."/>
            <person name="Wilkins M.J."/>
            <person name="Williams K.H."/>
            <person name="Banfield J.F."/>
        </authorList>
    </citation>
    <scope>NUCLEOTIDE SEQUENCE [LARGE SCALE GENOMIC DNA]</scope>
</reference>
<keyword evidence="3 7" id="KW-0694">RNA-binding</keyword>
<dbReference type="Proteomes" id="UP000034837">
    <property type="component" value="Unassembled WGS sequence"/>
</dbReference>
<evidence type="ECO:0000256" key="9">
    <source>
        <dbReference type="RuleBase" id="RU004006"/>
    </source>
</evidence>
<sequence length="114" mass="12817">MEIKSQAKFIRMSSRKVEIVIEMLRGKSIVDAENILHFSKRIAAKPVLKVLRAATADAEHNFKLSKDSIFIKAATVGQGPALKRWRPRAFGRAAPIKKHTCHITLILAERSKTK</sequence>
<dbReference type="PANTHER" id="PTHR13501:SF8">
    <property type="entry name" value="LARGE RIBOSOMAL SUBUNIT PROTEIN UL22M"/>
    <property type="match status" value="1"/>
</dbReference>
<evidence type="ECO:0000256" key="5">
    <source>
        <dbReference type="ARBA" id="ARBA00023274"/>
    </source>
</evidence>
<dbReference type="NCBIfam" id="TIGR01044">
    <property type="entry name" value="rplV_bact"/>
    <property type="match status" value="1"/>
</dbReference>
<comment type="subunit">
    <text evidence="7 9">Part of the 50S ribosomal subunit.</text>
</comment>
<dbReference type="InterPro" id="IPR001063">
    <property type="entry name" value="Ribosomal_uL22"/>
</dbReference>
<dbReference type="GO" id="GO:0019843">
    <property type="term" value="F:rRNA binding"/>
    <property type="evidence" value="ECO:0007669"/>
    <property type="project" value="UniProtKB-UniRule"/>
</dbReference>
<evidence type="ECO:0000256" key="2">
    <source>
        <dbReference type="ARBA" id="ARBA00022730"/>
    </source>
</evidence>
<dbReference type="CDD" id="cd00336">
    <property type="entry name" value="Ribosomal_L22"/>
    <property type="match status" value="1"/>
</dbReference>
<comment type="function">
    <text evidence="7">The globular domain of the protein is located near the polypeptide exit tunnel on the outside of the subunit, while an extended beta-hairpin is found that lines the wall of the exit tunnel in the center of the 70S ribosome.</text>
</comment>
<gene>
    <name evidence="7" type="primary">rplV</name>
    <name evidence="11" type="ORF">UV20_C0006G0082</name>
</gene>
<dbReference type="InterPro" id="IPR047867">
    <property type="entry name" value="Ribosomal_uL22_bac/org-type"/>
</dbReference>
<dbReference type="InterPro" id="IPR005727">
    <property type="entry name" value="Ribosomal_uL22_bac/chlpt-type"/>
</dbReference>
<accession>A0A0G1A767</accession>
<comment type="function">
    <text evidence="7 10">This protein binds specifically to 23S rRNA; its binding is stimulated by other ribosomal proteins, e.g., L4, L17, and L20. It is important during the early stages of 50S assembly. It makes multiple contacts with different domains of the 23S rRNA in the assembled 50S subunit and ribosome.</text>
</comment>
<evidence type="ECO:0000313" key="12">
    <source>
        <dbReference type="Proteomes" id="UP000034837"/>
    </source>
</evidence>
<dbReference type="GO" id="GO:0022625">
    <property type="term" value="C:cytosolic large ribosomal subunit"/>
    <property type="evidence" value="ECO:0007669"/>
    <property type="project" value="TreeGrafter"/>
</dbReference>
<proteinExistence type="inferred from homology"/>
<keyword evidence="2 7" id="KW-0699">rRNA-binding</keyword>
<evidence type="ECO:0000256" key="6">
    <source>
        <dbReference type="ARBA" id="ARBA00035207"/>
    </source>
</evidence>
<evidence type="ECO:0000256" key="10">
    <source>
        <dbReference type="RuleBase" id="RU004008"/>
    </source>
</evidence>